<keyword evidence="1" id="KW-0472">Membrane</keyword>
<evidence type="ECO:0000313" key="2">
    <source>
        <dbReference type="EMBL" id="QJE70167.1"/>
    </source>
</evidence>
<dbReference type="EMBL" id="MT124696">
    <property type="protein sequence ID" value="QJE70167.1"/>
    <property type="molecule type" value="Genomic_RNA"/>
</dbReference>
<protein>
    <submittedName>
        <fullName evidence="2">P2 glycoprotein</fullName>
    </submittedName>
</protein>
<evidence type="ECO:0000256" key="1">
    <source>
        <dbReference type="SAM" id="Phobius"/>
    </source>
</evidence>
<organism evidence="2">
    <name type="scientific">Emaravirus tritici</name>
    <dbReference type="NCBI Taxonomy" id="1980428"/>
    <lineage>
        <taxon>Viruses</taxon>
        <taxon>Riboviria</taxon>
        <taxon>Orthornavirae</taxon>
        <taxon>Negarnaviricota</taxon>
        <taxon>Polyploviricotina</taxon>
        <taxon>Bunyaviricetes</taxon>
        <taxon>Elliovirales</taxon>
        <taxon>Fimoviridae</taxon>
        <taxon>Emaravirus</taxon>
    </lineage>
</organism>
<keyword evidence="1" id="KW-0812">Transmembrane</keyword>
<sequence length="96" mass="11218">MDFTYKLDNSIISSHYTKSYSSTSSQVELFSDVGKLIDHLSLDFKKKIFFIILVLISSYLTIKHVQNTIKHGSKALKIYRKKNDDYELVQHNFPKD</sequence>
<name>A0A6M3U882_9VIRU</name>
<keyword evidence="1" id="KW-1133">Transmembrane helix</keyword>
<feature type="transmembrane region" description="Helical" evidence="1">
    <location>
        <begin position="48"/>
        <end position="65"/>
    </location>
</feature>
<proteinExistence type="predicted"/>
<reference evidence="2" key="1">
    <citation type="submission" date="2020-02" db="EMBL/GenBank/DDBJ databases">
        <title>First report of High Plains wheat mosaic emaravirus in Canada.</title>
        <authorList>
            <person name="Abdullahi I."/>
            <person name="Bennypaul H."/>
            <person name="Phelan J."/>
            <person name="Aboukhaddour R."/>
            <person name="Harding M."/>
        </authorList>
    </citation>
    <scope>NUCLEOTIDE SEQUENCE</scope>
    <source>
        <strain evidence="2">HPWMoV-Alberta-1</strain>
    </source>
</reference>
<accession>A0A6M3U882</accession>